<proteinExistence type="predicted"/>
<evidence type="ECO:0000313" key="2">
    <source>
        <dbReference type="EMBL" id="GFH55674.1"/>
    </source>
</evidence>
<dbReference type="Proteomes" id="UP001054902">
    <property type="component" value="Unassembled WGS sequence"/>
</dbReference>
<protein>
    <submittedName>
        <fullName evidence="2">Uncharacterized protein</fullName>
    </submittedName>
</protein>
<gene>
    <name evidence="2" type="ORF">CTEN210_12150</name>
</gene>
<dbReference type="EMBL" id="BLLK01000051">
    <property type="protein sequence ID" value="GFH55674.1"/>
    <property type="molecule type" value="Genomic_DNA"/>
</dbReference>
<accession>A0AAD3D0Y6</accession>
<organism evidence="2 3">
    <name type="scientific">Chaetoceros tenuissimus</name>
    <dbReference type="NCBI Taxonomy" id="426638"/>
    <lineage>
        <taxon>Eukaryota</taxon>
        <taxon>Sar</taxon>
        <taxon>Stramenopiles</taxon>
        <taxon>Ochrophyta</taxon>
        <taxon>Bacillariophyta</taxon>
        <taxon>Coscinodiscophyceae</taxon>
        <taxon>Chaetocerotophycidae</taxon>
        <taxon>Chaetocerotales</taxon>
        <taxon>Chaetocerotaceae</taxon>
        <taxon>Chaetoceros</taxon>
    </lineage>
</organism>
<comment type="caution">
    <text evidence="2">The sequence shown here is derived from an EMBL/GenBank/DDBJ whole genome shotgun (WGS) entry which is preliminary data.</text>
</comment>
<feature type="signal peptide" evidence="1">
    <location>
        <begin position="1"/>
        <end position="19"/>
    </location>
</feature>
<name>A0AAD3D0Y6_9STRA</name>
<dbReference type="AlphaFoldDB" id="A0AAD3D0Y6"/>
<evidence type="ECO:0000256" key="1">
    <source>
        <dbReference type="SAM" id="SignalP"/>
    </source>
</evidence>
<keyword evidence="1" id="KW-0732">Signal</keyword>
<keyword evidence="3" id="KW-1185">Reference proteome</keyword>
<feature type="chain" id="PRO_5042268089" evidence="1">
    <location>
        <begin position="20"/>
        <end position="251"/>
    </location>
</feature>
<sequence length="251" mass="28400">MFHLSLGLVFLLFAKSAFAFVSPSGVNICKRYSFVDGNVNAQNSISLGTKNNLRFGGISTQRDMANLKDIGKKVARIKFIKYIKGKLSLGFLKKRLEKREERIRKEIEEIVLGYAKSKGLKFLRGKAEDLAVDVIIKSMKLTKGTKKVFEEMNDPFTTAICAIGGPMFINYNKPIAENGDYVSNEDFTVFGIDGEENFHLGWKESGNGYTDWEKKFIPSTLNTKNKSRRNTSPSIQFSFQIQFSTCFISYE</sequence>
<reference evidence="2 3" key="1">
    <citation type="journal article" date="2021" name="Sci. Rep.">
        <title>The genome of the diatom Chaetoceros tenuissimus carries an ancient integrated fragment of an extant virus.</title>
        <authorList>
            <person name="Hongo Y."/>
            <person name="Kimura K."/>
            <person name="Takaki Y."/>
            <person name="Yoshida Y."/>
            <person name="Baba S."/>
            <person name="Kobayashi G."/>
            <person name="Nagasaki K."/>
            <person name="Hano T."/>
            <person name="Tomaru Y."/>
        </authorList>
    </citation>
    <scope>NUCLEOTIDE SEQUENCE [LARGE SCALE GENOMIC DNA]</scope>
    <source>
        <strain evidence="2 3">NIES-3715</strain>
    </source>
</reference>
<evidence type="ECO:0000313" key="3">
    <source>
        <dbReference type="Proteomes" id="UP001054902"/>
    </source>
</evidence>